<accession>A0A7Y9LBH5</accession>
<protein>
    <submittedName>
        <fullName evidence="1">Streptomycin 6-kinase</fullName>
        <ecNumber evidence="1">2.7.1.72</ecNumber>
    </submittedName>
</protein>
<dbReference type="InterPro" id="IPR011009">
    <property type="entry name" value="Kinase-like_dom_sf"/>
</dbReference>
<dbReference type="EMBL" id="JACCBU010000001">
    <property type="protein sequence ID" value="NYE70858.1"/>
    <property type="molecule type" value="Genomic_DNA"/>
</dbReference>
<comment type="caution">
    <text evidence="1">The sequence shown here is derived from an EMBL/GenBank/DDBJ whole genome shotgun (WGS) entry which is preliminary data.</text>
</comment>
<dbReference type="AlphaFoldDB" id="A0A7Y9LBH5"/>
<dbReference type="Proteomes" id="UP000569914">
    <property type="component" value="Unassembled WGS sequence"/>
</dbReference>
<proteinExistence type="predicted"/>
<dbReference type="Gene3D" id="3.90.1200.10">
    <property type="match status" value="1"/>
</dbReference>
<dbReference type="SUPFAM" id="SSF56112">
    <property type="entry name" value="Protein kinase-like (PK-like)"/>
    <property type="match status" value="1"/>
</dbReference>
<evidence type="ECO:0000313" key="2">
    <source>
        <dbReference type="Proteomes" id="UP000569914"/>
    </source>
</evidence>
<sequence>MIIDDPAERRAAAVEEFGVVLGRPLDGGYRSSVFEARTAGGEPVVLKIPATRAEADAEIAALARWRDSGAAVRVLAADERHGALLLERLRPGTALPPLDADAILPIGQLLARLHACGPGDRLFDRLEDGYAAAEEQARRDLAYERRQRNESSRGEAGLALLGAAAATVEDLARSTRRPVLLHGDFTNKNLLASGQTFVAIDPIPRIGDPCADAGHLAAAQPADRILDVAAALATAADLDQERVLRWTAVLLVIQDCQAWRDDQDGLDRLLARQGLRSLLRPRPKTTTARQVSP</sequence>
<dbReference type="InterPro" id="IPR006748">
    <property type="entry name" value="NH2Glyco/OHUrea_AB-resist_kin"/>
</dbReference>
<reference evidence="1 2" key="1">
    <citation type="submission" date="2020-07" db="EMBL/GenBank/DDBJ databases">
        <title>Sequencing the genomes of 1000 actinobacteria strains.</title>
        <authorList>
            <person name="Klenk H.-P."/>
        </authorList>
    </citation>
    <scope>NUCLEOTIDE SEQUENCE [LARGE SCALE GENOMIC DNA]</scope>
    <source>
        <strain evidence="1 2">DSM 22083</strain>
    </source>
</reference>
<dbReference type="GO" id="GO:0019748">
    <property type="term" value="P:secondary metabolic process"/>
    <property type="evidence" value="ECO:0007669"/>
    <property type="project" value="InterPro"/>
</dbReference>
<gene>
    <name evidence="1" type="ORF">BKA15_002187</name>
</gene>
<dbReference type="Pfam" id="PF04655">
    <property type="entry name" value="APH_6_hur"/>
    <property type="match status" value="1"/>
</dbReference>
<evidence type="ECO:0000313" key="1">
    <source>
        <dbReference type="EMBL" id="NYE70858.1"/>
    </source>
</evidence>
<name>A0A7Y9LBH5_9ACTN</name>
<dbReference type="RefSeq" id="WP_179750624.1">
    <property type="nucleotide sequence ID" value="NZ_JACCBU010000001.1"/>
</dbReference>
<keyword evidence="1" id="KW-0808">Transferase</keyword>
<dbReference type="EC" id="2.7.1.72" evidence="1"/>
<dbReference type="GO" id="GO:0050300">
    <property type="term" value="F:aminoglycoside 6-kinase activity"/>
    <property type="evidence" value="ECO:0007669"/>
    <property type="project" value="UniProtKB-EC"/>
</dbReference>
<organism evidence="1 2">
    <name type="scientific">Microlunatus parietis</name>
    <dbReference type="NCBI Taxonomy" id="682979"/>
    <lineage>
        <taxon>Bacteria</taxon>
        <taxon>Bacillati</taxon>
        <taxon>Actinomycetota</taxon>
        <taxon>Actinomycetes</taxon>
        <taxon>Propionibacteriales</taxon>
        <taxon>Propionibacteriaceae</taxon>
        <taxon>Microlunatus</taxon>
    </lineage>
</organism>
<keyword evidence="1" id="KW-0418">Kinase</keyword>
<keyword evidence="2" id="KW-1185">Reference proteome</keyword>